<organism evidence="4 5">
    <name type="scientific">Quercus rubra</name>
    <name type="common">Northern red oak</name>
    <name type="synonym">Quercus borealis</name>
    <dbReference type="NCBI Taxonomy" id="3512"/>
    <lineage>
        <taxon>Eukaryota</taxon>
        <taxon>Viridiplantae</taxon>
        <taxon>Streptophyta</taxon>
        <taxon>Embryophyta</taxon>
        <taxon>Tracheophyta</taxon>
        <taxon>Spermatophyta</taxon>
        <taxon>Magnoliopsida</taxon>
        <taxon>eudicotyledons</taxon>
        <taxon>Gunneridae</taxon>
        <taxon>Pentapetalae</taxon>
        <taxon>rosids</taxon>
        <taxon>fabids</taxon>
        <taxon>Fagales</taxon>
        <taxon>Fagaceae</taxon>
        <taxon>Quercus</taxon>
    </lineage>
</organism>
<dbReference type="SUPFAM" id="SSF57756">
    <property type="entry name" value="Retrovirus zinc finger-like domains"/>
    <property type="match status" value="1"/>
</dbReference>
<dbReference type="Proteomes" id="UP001324115">
    <property type="component" value="Unassembled WGS sequence"/>
</dbReference>
<gene>
    <name evidence="4" type="ORF">RGQ29_026118</name>
</gene>
<dbReference type="EMBL" id="JAXUIC010000007">
    <property type="protein sequence ID" value="KAK4583200.1"/>
    <property type="molecule type" value="Genomic_DNA"/>
</dbReference>
<protein>
    <recommendedName>
        <fullName evidence="3">CCHC-type domain-containing protein</fullName>
    </recommendedName>
</protein>
<dbReference type="PANTHER" id="PTHR47592">
    <property type="entry name" value="PBF68 PROTEIN"/>
    <property type="match status" value="1"/>
</dbReference>
<evidence type="ECO:0000259" key="3">
    <source>
        <dbReference type="PROSITE" id="PS50158"/>
    </source>
</evidence>
<evidence type="ECO:0000313" key="4">
    <source>
        <dbReference type="EMBL" id="KAK4583200.1"/>
    </source>
</evidence>
<accession>A0AAN7F0V9</accession>
<name>A0AAN7F0V9_QUERU</name>
<reference evidence="4 5" key="1">
    <citation type="journal article" date="2023" name="G3 (Bethesda)">
        <title>A haplotype-resolved chromosome-scale genome for Quercus rubra L. provides insights into the genetics of adaptive traits for red oak species.</title>
        <authorList>
            <person name="Kapoor B."/>
            <person name="Jenkins J."/>
            <person name="Schmutz J."/>
            <person name="Zhebentyayeva T."/>
            <person name="Kuelheim C."/>
            <person name="Coggeshall M."/>
            <person name="Heim C."/>
            <person name="Lasky J.R."/>
            <person name="Leites L."/>
            <person name="Islam-Faridi N."/>
            <person name="Romero-Severson J."/>
            <person name="DeLeo V.L."/>
            <person name="Lucas S.M."/>
            <person name="Lazic D."/>
            <person name="Gailing O."/>
            <person name="Carlson J."/>
            <person name="Staton M."/>
        </authorList>
    </citation>
    <scope>NUCLEOTIDE SEQUENCE [LARGE SCALE GENOMIC DNA]</scope>
    <source>
        <strain evidence="4">Pseudo-F2</strain>
    </source>
</reference>
<dbReference type="InterPro" id="IPR036875">
    <property type="entry name" value="Znf_CCHC_sf"/>
</dbReference>
<keyword evidence="5" id="KW-1185">Reference proteome</keyword>
<dbReference type="PANTHER" id="PTHR47592:SF27">
    <property type="entry name" value="OS08G0421700 PROTEIN"/>
    <property type="match status" value="1"/>
</dbReference>
<evidence type="ECO:0000313" key="5">
    <source>
        <dbReference type="Proteomes" id="UP001324115"/>
    </source>
</evidence>
<feature type="region of interest" description="Disordered" evidence="2">
    <location>
        <begin position="133"/>
        <end position="172"/>
    </location>
</feature>
<sequence length="284" mass="33172">MSNSSRVGDLNKPFCFRGVNFKRWRQKTLFYLTLLNVAYKWDKDHLYCRNYLFNCLFDDLNDYHDQAYKLAKKIWKTLNQKYDTKEAGSKKYACSRFFRFQMVEGKFMVEQSYELQMISHDEEARNQDKAVEIHGASGPKPDGNQSQHKTHSNQRKNQAHHPKHAPNNGSHTNNSNYACFVCGKPRHSARNCRFRKHGPMAHANVIEEPLVAMVIEINILEGLGGWWIDSGATRHVCYDKTWFKTYTILDEKKKIMLGDSHTIEVVGIEEVLLKFTYGRKIMSH</sequence>
<dbReference type="Pfam" id="PF14223">
    <property type="entry name" value="Retrotran_gag_2"/>
    <property type="match status" value="1"/>
</dbReference>
<evidence type="ECO:0000256" key="1">
    <source>
        <dbReference type="PROSITE-ProRule" id="PRU00047"/>
    </source>
</evidence>
<feature type="domain" description="CCHC-type" evidence="3">
    <location>
        <begin position="179"/>
        <end position="193"/>
    </location>
</feature>
<dbReference type="Pfam" id="PF22936">
    <property type="entry name" value="Pol_BBD"/>
    <property type="match status" value="1"/>
</dbReference>
<dbReference type="InterPro" id="IPR001878">
    <property type="entry name" value="Znf_CCHC"/>
</dbReference>
<dbReference type="AlphaFoldDB" id="A0AAN7F0V9"/>
<evidence type="ECO:0000256" key="2">
    <source>
        <dbReference type="SAM" id="MobiDB-lite"/>
    </source>
</evidence>
<dbReference type="PROSITE" id="PS50158">
    <property type="entry name" value="ZF_CCHC"/>
    <property type="match status" value="1"/>
</dbReference>
<keyword evidence="1" id="KW-0862">Zinc</keyword>
<dbReference type="SMART" id="SM00343">
    <property type="entry name" value="ZnF_C2HC"/>
    <property type="match status" value="1"/>
</dbReference>
<dbReference type="GO" id="GO:0003676">
    <property type="term" value="F:nucleic acid binding"/>
    <property type="evidence" value="ECO:0007669"/>
    <property type="project" value="InterPro"/>
</dbReference>
<dbReference type="InterPro" id="IPR054722">
    <property type="entry name" value="PolX-like_BBD"/>
</dbReference>
<feature type="compositionally biased region" description="Basic residues" evidence="2">
    <location>
        <begin position="148"/>
        <end position="164"/>
    </location>
</feature>
<keyword evidence="1" id="KW-0479">Metal-binding</keyword>
<comment type="caution">
    <text evidence="4">The sequence shown here is derived from an EMBL/GenBank/DDBJ whole genome shotgun (WGS) entry which is preliminary data.</text>
</comment>
<dbReference type="GO" id="GO:0008270">
    <property type="term" value="F:zinc ion binding"/>
    <property type="evidence" value="ECO:0007669"/>
    <property type="project" value="UniProtKB-KW"/>
</dbReference>
<proteinExistence type="predicted"/>
<keyword evidence="1" id="KW-0863">Zinc-finger</keyword>